<dbReference type="EMBL" id="UGPN01000002">
    <property type="protein sequence ID" value="STY61068.1"/>
    <property type="molecule type" value="Genomic_DNA"/>
</dbReference>
<dbReference type="Proteomes" id="UP000318394">
    <property type="component" value="Unassembled WGS sequence"/>
</dbReference>
<dbReference type="RefSeq" id="WP_006248366.1">
    <property type="nucleotide sequence ID" value="NZ_CP011098.1"/>
</dbReference>
<dbReference type="EMBL" id="VAJB01000042">
    <property type="protein sequence ID" value="TRB72076.1"/>
    <property type="molecule type" value="Genomic_DNA"/>
</dbReference>
<accession>A0A249A270</accession>
<name>A0A249A270_MANHA</name>
<evidence type="ECO:0000313" key="2">
    <source>
        <dbReference type="EMBL" id="STY64115.1"/>
    </source>
</evidence>
<reference evidence="6 7" key="2">
    <citation type="journal article" date="2019" name="Vet. Microbiol.">
        <title>Genetic characterization of susceptible and multi-drug resistant Mannheimia haemolytica isolated from high-risk stocker calves prior to and after antimicrobial metaphylaxis.</title>
        <authorList>
            <person name="Snyder E.R."/>
            <person name="Alvarez-Narvaez S."/>
            <person name="Credille B.C."/>
        </authorList>
    </citation>
    <scope>NUCLEOTIDE SEQUENCE [LARGE SCALE GENOMIC DNA]</scope>
    <source>
        <strain evidence="4 6">UGA-R5-128-1</strain>
        <strain evidence="3 7">UGA-R7-163-1</strain>
    </source>
</reference>
<gene>
    <name evidence="4" type="ORF">FEA53_12575</name>
    <name evidence="3" type="ORF">FEB89_13390</name>
    <name evidence="1" type="ORF">NCTC10638_02275</name>
    <name evidence="2" type="ORF">NCTC10638_03290</name>
</gene>
<dbReference type="EMBL" id="VAJI01000062">
    <property type="protein sequence ID" value="TRB33917.1"/>
    <property type="molecule type" value="Genomic_DNA"/>
</dbReference>
<dbReference type="KEGG" id="mhaq:WC39_08990"/>
<evidence type="ECO:0000313" key="1">
    <source>
        <dbReference type="EMBL" id="STY61068.1"/>
    </source>
</evidence>
<evidence type="ECO:0000313" key="3">
    <source>
        <dbReference type="EMBL" id="TRB33917.1"/>
    </source>
</evidence>
<dbReference type="Proteomes" id="UP000254802">
    <property type="component" value="Unassembled WGS sequence"/>
</dbReference>
<evidence type="ECO:0000313" key="7">
    <source>
        <dbReference type="Proteomes" id="UP000318394"/>
    </source>
</evidence>
<dbReference type="AlphaFoldDB" id="A0A249A270"/>
<sequence>MNNKQILSIAQKFRQNHKDSHPFMLERGYVRIYQGKAYGWCAEQEDANTECPTALIVSLSNEIFEATGGDDISGAEKWEKYNSNF</sequence>
<dbReference type="KEGG" id="mhay:VK67_08990"/>
<dbReference type="GeneID" id="67369504"/>
<evidence type="ECO:0000313" key="5">
    <source>
        <dbReference type="Proteomes" id="UP000254802"/>
    </source>
</evidence>
<evidence type="ECO:0000313" key="4">
    <source>
        <dbReference type="EMBL" id="TRB72076.1"/>
    </source>
</evidence>
<proteinExistence type="predicted"/>
<keyword evidence="7" id="KW-1185">Reference proteome</keyword>
<evidence type="ECO:0000313" key="6">
    <source>
        <dbReference type="Proteomes" id="UP000315164"/>
    </source>
</evidence>
<dbReference type="Proteomes" id="UP000315164">
    <property type="component" value="Unassembled WGS sequence"/>
</dbReference>
<organism evidence="4 6">
    <name type="scientific">Mannheimia haemolytica</name>
    <name type="common">Pasteurella haemolytica</name>
    <dbReference type="NCBI Taxonomy" id="75985"/>
    <lineage>
        <taxon>Bacteria</taxon>
        <taxon>Pseudomonadati</taxon>
        <taxon>Pseudomonadota</taxon>
        <taxon>Gammaproteobacteria</taxon>
        <taxon>Pasteurellales</taxon>
        <taxon>Pasteurellaceae</taxon>
        <taxon>Mannheimia</taxon>
    </lineage>
</organism>
<dbReference type="EMBL" id="UGPN01000002">
    <property type="protein sequence ID" value="STY64115.1"/>
    <property type="molecule type" value="Genomic_DNA"/>
</dbReference>
<reference evidence="1 5" key="1">
    <citation type="submission" date="2018-06" db="EMBL/GenBank/DDBJ databases">
        <authorList>
            <consortium name="Pathogen Informatics"/>
            <person name="Doyle S."/>
        </authorList>
    </citation>
    <scope>NUCLEOTIDE SEQUENCE [LARGE SCALE GENOMIC DNA]</scope>
    <source>
        <strain evidence="1 5">NCTC10638</strain>
    </source>
</reference>
<protein>
    <submittedName>
        <fullName evidence="4">Uncharacterized protein</fullName>
    </submittedName>
</protein>